<dbReference type="GO" id="GO:0005524">
    <property type="term" value="F:ATP binding"/>
    <property type="evidence" value="ECO:0007669"/>
    <property type="project" value="InterPro"/>
</dbReference>
<dbReference type="InterPro" id="IPR003959">
    <property type="entry name" value="ATPase_AAA_core"/>
</dbReference>
<dbReference type="GO" id="GO:0016887">
    <property type="term" value="F:ATP hydrolysis activity"/>
    <property type="evidence" value="ECO:0007669"/>
    <property type="project" value="InterPro"/>
</dbReference>
<dbReference type="RefSeq" id="WP_161691704.1">
    <property type="nucleotide sequence ID" value="NZ_JAAAMQ010000041.1"/>
</dbReference>
<comment type="caution">
    <text evidence="2">The sequence shown here is derived from an EMBL/GenBank/DDBJ whole genome shotgun (WGS) entry which is preliminary data.</text>
</comment>
<sequence>MEDLDGGVVDLIEITKDTTVVDKKLHDNLDKLAGQEFWSEISGLFLFEADIAKLFKPRNPFEDNDNLEVIRGMSTGQKVIFLTLSELLLHDGEMTFYVIDEPEVYLHPPYVAAFAQAISLIATRNNSMAMVVTHSPFFVQMVPENKVFIFRRSLIFNEKLPVFESPSITTFGRNVEAINREIFGVEVLNTGYYEFLRKLVKQSPEKAAKLLDKKALSPEATLYLKDLLR</sequence>
<proteinExistence type="predicted"/>
<organism evidence="2 3">
    <name type="scientific">Weissella confusa</name>
    <name type="common">Lactobacillus confusus</name>
    <dbReference type="NCBI Taxonomy" id="1583"/>
    <lineage>
        <taxon>Bacteria</taxon>
        <taxon>Bacillati</taxon>
        <taxon>Bacillota</taxon>
        <taxon>Bacilli</taxon>
        <taxon>Lactobacillales</taxon>
        <taxon>Lactobacillaceae</taxon>
        <taxon>Weissella</taxon>
    </lineage>
</organism>
<dbReference type="InterPro" id="IPR027417">
    <property type="entry name" value="P-loop_NTPase"/>
</dbReference>
<evidence type="ECO:0000313" key="3">
    <source>
        <dbReference type="Proteomes" id="UP000719917"/>
    </source>
</evidence>
<protein>
    <submittedName>
        <fullName evidence="2">AAA family ATPase</fullName>
    </submittedName>
</protein>
<reference evidence="2" key="1">
    <citation type="submission" date="2020-01" db="EMBL/GenBank/DDBJ databases">
        <title>First Reported Case and Whole Genome of Weissella confusa in an Equid.</title>
        <authorList>
            <person name="Little S.V."/>
            <person name="Lawhon S.D."/>
        </authorList>
    </citation>
    <scope>NUCLEOTIDE SEQUENCE</scope>
    <source>
        <strain evidence="2">718955</strain>
    </source>
</reference>
<dbReference type="SUPFAM" id="SSF52540">
    <property type="entry name" value="P-loop containing nucleoside triphosphate hydrolases"/>
    <property type="match status" value="1"/>
</dbReference>
<gene>
    <name evidence="2" type="ORF">GTU77_10335</name>
</gene>
<evidence type="ECO:0000313" key="2">
    <source>
        <dbReference type="EMBL" id="NBA12574.1"/>
    </source>
</evidence>
<accession>A0AAJ2YYR2</accession>
<dbReference type="Proteomes" id="UP000719917">
    <property type="component" value="Unassembled WGS sequence"/>
</dbReference>
<dbReference type="Gene3D" id="3.40.50.300">
    <property type="entry name" value="P-loop containing nucleotide triphosphate hydrolases"/>
    <property type="match status" value="1"/>
</dbReference>
<dbReference type="EMBL" id="JAAAMQ010000041">
    <property type="protein sequence ID" value="NBA12574.1"/>
    <property type="molecule type" value="Genomic_DNA"/>
</dbReference>
<name>A0AAJ2YYR2_WEICO</name>
<dbReference type="AlphaFoldDB" id="A0AAJ2YYR2"/>
<evidence type="ECO:0000259" key="1">
    <source>
        <dbReference type="Pfam" id="PF13304"/>
    </source>
</evidence>
<dbReference type="Pfam" id="PF13304">
    <property type="entry name" value="AAA_21"/>
    <property type="match status" value="1"/>
</dbReference>
<feature type="domain" description="ATPase AAA-type core" evidence="1">
    <location>
        <begin position="63"/>
        <end position="139"/>
    </location>
</feature>